<dbReference type="KEGG" id="lpil:LIP_1181"/>
<evidence type="ECO:0000256" key="4">
    <source>
        <dbReference type="ARBA" id="ARBA00023295"/>
    </source>
</evidence>
<dbReference type="InterPro" id="IPR015341">
    <property type="entry name" value="Glyco_hydro_38_cen"/>
</dbReference>
<dbReference type="InterPro" id="IPR027291">
    <property type="entry name" value="Glyco_hydro_38_N_sf"/>
</dbReference>
<dbReference type="Gene3D" id="3.20.110.10">
    <property type="entry name" value="Glycoside hydrolase 38, N terminal domain"/>
    <property type="match status" value="1"/>
</dbReference>
<reference evidence="7" key="1">
    <citation type="submission" date="2015-07" db="EMBL/GenBank/DDBJ databases">
        <title>Complete genome sequence and phylogenetic analysis of Limnochorda pilosa.</title>
        <authorList>
            <person name="Watanabe M."/>
            <person name="Kojima H."/>
            <person name="Fukui M."/>
        </authorList>
    </citation>
    <scope>NUCLEOTIDE SEQUENCE [LARGE SCALE GENOMIC DNA]</scope>
    <source>
        <strain evidence="7">HC45</strain>
    </source>
</reference>
<dbReference type="FunFam" id="2.70.98.30:FF:000010">
    <property type="entry name" value="Cytosolic alpha-mannosidase"/>
    <property type="match status" value="1"/>
</dbReference>
<dbReference type="EMBL" id="AP014924">
    <property type="protein sequence ID" value="BAS27038.1"/>
    <property type="molecule type" value="Genomic_DNA"/>
</dbReference>
<evidence type="ECO:0000256" key="1">
    <source>
        <dbReference type="ARBA" id="ARBA00009792"/>
    </source>
</evidence>
<dbReference type="GO" id="GO:0030246">
    <property type="term" value="F:carbohydrate binding"/>
    <property type="evidence" value="ECO:0007669"/>
    <property type="project" value="InterPro"/>
</dbReference>
<evidence type="ECO:0000259" key="5">
    <source>
        <dbReference type="SMART" id="SM00872"/>
    </source>
</evidence>
<dbReference type="Gene3D" id="2.70.98.30">
    <property type="entry name" value="Golgi alpha-mannosidase II, domain 4"/>
    <property type="match status" value="1"/>
</dbReference>
<keyword evidence="2" id="KW-0479">Metal-binding</keyword>
<dbReference type="AlphaFoldDB" id="A0A0K2SIV4"/>
<dbReference type="Pfam" id="PF09261">
    <property type="entry name" value="Alpha-mann_mid"/>
    <property type="match status" value="1"/>
</dbReference>
<dbReference type="InterPro" id="IPR028995">
    <property type="entry name" value="Glyco_hydro_57/38_cen_sf"/>
</dbReference>
<dbReference type="GO" id="GO:0046872">
    <property type="term" value="F:metal ion binding"/>
    <property type="evidence" value="ECO:0007669"/>
    <property type="project" value="UniProtKB-KW"/>
</dbReference>
<organism evidence="6 7">
    <name type="scientific">Limnochorda pilosa</name>
    <dbReference type="NCBI Taxonomy" id="1555112"/>
    <lineage>
        <taxon>Bacteria</taxon>
        <taxon>Bacillati</taxon>
        <taxon>Bacillota</taxon>
        <taxon>Limnochordia</taxon>
        <taxon>Limnochordales</taxon>
        <taxon>Limnochordaceae</taxon>
        <taxon>Limnochorda</taxon>
    </lineage>
</organism>
<dbReference type="Pfam" id="PF17677">
    <property type="entry name" value="Glyco_hydro38C2"/>
    <property type="match status" value="1"/>
</dbReference>
<feature type="domain" description="Glycoside hydrolase family 38 central" evidence="5">
    <location>
        <begin position="544"/>
        <end position="621"/>
    </location>
</feature>
<keyword evidence="3" id="KW-0378">Hydrolase</keyword>
<dbReference type="RefSeq" id="WP_082725904.1">
    <property type="nucleotide sequence ID" value="NZ_AP014924.1"/>
</dbReference>
<evidence type="ECO:0000313" key="6">
    <source>
        <dbReference type="EMBL" id="BAS27038.1"/>
    </source>
</evidence>
<dbReference type="GO" id="GO:0004559">
    <property type="term" value="F:alpha-mannosidase activity"/>
    <property type="evidence" value="ECO:0007669"/>
    <property type="project" value="InterPro"/>
</dbReference>
<accession>A0A0K2SIV4</accession>
<dbReference type="OrthoDB" id="9772207at2"/>
<keyword evidence="7" id="KW-1185">Reference proteome</keyword>
<evidence type="ECO:0000256" key="2">
    <source>
        <dbReference type="ARBA" id="ARBA00022723"/>
    </source>
</evidence>
<dbReference type="GO" id="GO:0009313">
    <property type="term" value="P:oligosaccharide catabolic process"/>
    <property type="evidence" value="ECO:0007669"/>
    <property type="project" value="TreeGrafter"/>
</dbReference>
<dbReference type="InterPro" id="IPR041147">
    <property type="entry name" value="GH38_C"/>
</dbReference>
<dbReference type="Gene3D" id="1.20.1270.50">
    <property type="entry name" value="Glycoside hydrolase family 38, central domain"/>
    <property type="match status" value="1"/>
</dbReference>
<dbReference type="GO" id="GO:0006013">
    <property type="term" value="P:mannose metabolic process"/>
    <property type="evidence" value="ECO:0007669"/>
    <property type="project" value="InterPro"/>
</dbReference>
<dbReference type="InterPro" id="IPR037094">
    <property type="entry name" value="Glyco_hydro_38_cen_sf"/>
</dbReference>
<dbReference type="SUPFAM" id="SSF88713">
    <property type="entry name" value="Glycoside hydrolase/deacetylase"/>
    <property type="match status" value="1"/>
</dbReference>
<dbReference type="Pfam" id="PF07748">
    <property type="entry name" value="Glyco_hydro_38C"/>
    <property type="match status" value="1"/>
</dbReference>
<dbReference type="InterPro" id="IPR011682">
    <property type="entry name" value="Glyco_hydro_38_C"/>
</dbReference>
<dbReference type="PANTHER" id="PTHR46017">
    <property type="entry name" value="ALPHA-MANNOSIDASE 2C1"/>
    <property type="match status" value="1"/>
</dbReference>
<gene>
    <name evidence="6" type="ORF">LIP_1181</name>
</gene>
<dbReference type="SUPFAM" id="SSF74650">
    <property type="entry name" value="Galactose mutarotase-like"/>
    <property type="match status" value="1"/>
</dbReference>
<dbReference type="FunFam" id="3.20.110.10:FF:000002">
    <property type="entry name" value="alpha-mannosidase 2C1 isoform X1"/>
    <property type="match status" value="1"/>
</dbReference>
<dbReference type="InterPro" id="IPR011330">
    <property type="entry name" value="Glyco_hydro/deAcase_b/a-brl"/>
</dbReference>
<dbReference type="InterPro" id="IPR000602">
    <property type="entry name" value="Glyco_hydro_38_N"/>
</dbReference>
<keyword evidence="4" id="KW-0326">Glycosidase</keyword>
<protein>
    <submittedName>
        <fullName evidence="6">Alpha-mannosidase</fullName>
    </submittedName>
</protein>
<dbReference type="Pfam" id="PF01074">
    <property type="entry name" value="Glyco_hydro_38N"/>
    <property type="match status" value="1"/>
</dbReference>
<dbReference type="SMART" id="SM00872">
    <property type="entry name" value="Alpha-mann_mid"/>
    <property type="match status" value="1"/>
</dbReference>
<dbReference type="PANTHER" id="PTHR46017:SF1">
    <property type="entry name" value="ALPHA-MANNOSIDASE 2C1"/>
    <property type="match status" value="1"/>
</dbReference>
<reference evidence="7" key="2">
    <citation type="journal article" date="2016" name="Int. J. Syst. Evol. Microbiol.">
        <title>Complete genome sequence and cell structure of Limnochorda pilosa, a Gram-negative spore-former within the phylum Firmicutes.</title>
        <authorList>
            <person name="Watanabe M."/>
            <person name="Kojima H."/>
            <person name="Fukui M."/>
        </authorList>
    </citation>
    <scope>NUCLEOTIDE SEQUENCE [LARGE SCALE GENOMIC DNA]</scope>
    <source>
        <strain evidence="7">HC45</strain>
    </source>
</reference>
<evidence type="ECO:0000256" key="3">
    <source>
        <dbReference type="ARBA" id="ARBA00022801"/>
    </source>
</evidence>
<proteinExistence type="inferred from homology"/>
<dbReference type="STRING" id="1555112.LIP_1181"/>
<dbReference type="PATRIC" id="fig|1555112.3.peg.1230"/>
<name>A0A0K2SIV4_LIMPI</name>
<dbReference type="CDD" id="cd10789">
    <property type="entry name" value="GH38N_AMII_ER_cytosolic"/>
    <property type="match status" value="1"/>
</dbReference>
<evidence type="ECO:0000313" key="7">
    <source>
        <dbReference type="Proteomes" id="UP000065807"/>
    </source>
</evidence>
<dbReference type="InterPro" id="IPR011013">
    <property type="entry name" value="Gal_mutarotase_sf_dom"/>
</dbReference>
<dbReference type="Proteomes" id="UP000065807">
    <property type="component" value="Chromosome"/>
</dbReference>
<comment type="similarity">
    <text evidence="1">Belongs to the glycosyl hydrolase 38 family.</text>
</comment>
<sequence>MPDSLGWKDPLARRLEAARLRLAEFRAWSDLDERPVEEVLFEGAEGGEAVTLRPGDPWPSRGLPARFTFAVTAPRNWAGQPVRLAADVEGEALISVNGRRVGALVGPAADPLLAASRREHLLTQAARGGETFHVVIEAVPRGPFGTPVYEPRFREARALVPDPQVRALYEDLLAVWDAAQALDPTACEAERLLLVELLEQAFHRLRLPDGATGPYLAAIGRTREGHRLLRDVWDEWDPSAQGPPPPLEATHRESLEEATALLHDGLEHLRGRFGSQGALALTGHAHIDLAWLWPLDETRRKLRRTFSSVLALMEHHPDFIFNQSSAQVYRFVEEDDPELFHRLRERVAEGRWEPVGGSWVEMDCNLTSGESLVRQMLLGQRYFQRAFGRRSRVAWLPDTFGFTGALPQILRQAGIDFLFTTKVYWNDRDLFPHDLFWWEGLDGSRVLAHLLWNEGRGYNGVVQAHDLLEVWRRIRGKTRHPESLFSFGWGDGGGGPTEEMLDRYQRLKDFPALPSLRMSRVEDFFDRIDRTQILPVWTGEMYLEFHRGTYTTQGRVKQLNRRAEHRLYEAEALAAVAWSLNQAYPREELREAWETLLRNQFHDILPGSSVRVVSQEAEAELGRVVRRASALRDEAARNLAARIPAPLAAGSPEGALVVWNLRSGSHRLALEATAPAPIQGPFRLISPDGREVPWQETESGLVVTGGAPVQGVGYVSLAVVPGRPAPIAPQVRATENELENGLLRVQVNRTGALASVYDLRAHREILEGDGNRLVAFSDRPATYDAWDVDEEAFQEGLRLEAEGGPRLVEAGPLRAAIEHTYRLGGAVLRQRYVLAAGSPRLDIETWIDWTGRRTLLKALFPLAVRAHEATFETAYGAVTRPTHRNTSWDQARFEVPAHRWADLSEGGYGVSLLNDGRYGHSARGNVLGLTLLRSPIHPDPYADEGTHHFTYALYPHEGDWRNGTVAEAESLNAPLVATWTDPEGDLPPEFRLLEVGANALRLGAVKLAEDDESLIVRLYEAHGSRGEAAVRGQGPLAFGEAEEVNLLDDAEVRLPVEQAEGASLIRIRFLPYQIRSVKLTRSPRSCGQR</sequence>
<dbReference type="SUPFAM" id="SSF88688">
    <property type="entry name" value="Families 57/38 glycoside transferase middle domain"/>
    <property type="match status" value="1"/>
</dbReference>
<dbReference type="FunFam" id="1.20.1270.50:FF:000004">
    <property type="entry name" value="alpha-mannosidase 2C1 isoform X1"/>
    <property type="match status" value="1"/>
</dbReference>